<name>A0ACB7TQT4_HYAAI</name>
<accession>A0ACB7TQT4</accession>
<organism evidence="1 2">
    <name type="scientific">Hyalomma asiaticum</name>
    <name type="common">Tick</name>
    <dbReference type="NCBI Taxonomy" id="266040"/>
    <lineage>
        <taxon>Eukaryota</taxon>
        <taxon>Metazoa</taxon>
        <taxon>Ecdysozoa</taxon>
        <taxon>Arthropoda</taxon>
        <taxon>Chelicerata</taxon>
        <taxon>Arachnida</taxon>
        <taxon>Acari</taxon>
        <taxon>Parasitiformes</taxon>
        <taxon>Ixodida</taxon>
        <taxon>Ixodoidea</taxon>
        <taxon>Ixodidae</taxon>
        <taxon>Hyalomminae</taxon>
        <taxon>Hyalomma</taxon>
    </lineage>
</organism>
<evidence type="ECO:0000313" key="2">
    <source>
        <dbReference type="Proteomes" id="UP000821845"/>
    </source>
</evidence>
<protein>
    <submittedName>
        <fullName evidence="1">Uncharacterized protein</fullName>
    </submittedName>
</protein>
<dbReference type="EMBL" id="CM023481">
    <property type="protein sequence ID" value="KAH6948486.1"/>
    <property type="molecule type" value="Genomic_DNA"/>
</dbReference>
<sequence>MFQVMESAKRELRHLRSEGIFDELFEHVSKAAEDGKVHPMEPPRYRRRLTRHEKGSTSDVPNETRVHFRHGNMPRYQDTDFNEVMSRVRLLHEEDSDLSSLDDVAAIIRNMYEATRQYFKKVESIVSSW</sequence>
<evidence type="ECO:0000313" key="1">
    <source>
        <dbReference type="EMBL" id="KAH6948486.1"/>
    </source>
</evidence>
<reference evidence="1" key="1">
    <citation type="submission" date="2020-05" db="EMBL/GenBank/DDBJ databases">
        <title>Large-scale comparative analyses of tick genomes elucidate their genetic diversity and vector capacities.</title>
        <authorList>
            <person name="Jia N."/>
            <person name="Wang J."/>
            <person name="Shi W."/>
            <person name="Du L."/>
            <person name="Sun Y."/>
            <person name="Zhan W."/>
            <person name="Jiang J."/>
            <person name="Wang Q."/>
            <person name="Zhang B."/>
            <person name="Ji P."/>
            <person name="Sakyi L.B."/>
            <person name="Cui X."/>
            <person name="Yuan T."/>
            <person name="Jiang B."/>
            <person name="Yang W."/>
            <person name="Lam T.T.-Y."/>
            <person name="Chang Q."/>
            <person name="Ding S."/>
            <person name="Wang X."/>
            <person name="Zhu J."/>
            <person name="Ruan X."/>
            <person name="Zhao L."/>
            <person name="Wei J."/>
            <person name="Que T."/>
            <person name="Du C."/>
            <person name="Cheng J."/>
            <person name="Dai P."/>
            <person name="Han X."/>
            <person name="Huang E."/>
            <person name="Gao Y."/>
            <person name="Liu J."/>
            <person name="Shao H."/>
            <person name="Ye R."/>
            <person name="Li L."/>
            <person name="Wei W."/>
            <person name="Wang X."/>
            <person name="Wang C."/>
            <person name="Yang T."/>
            <person name="Huo Q."/>
            <person name="Li W."/>
            <person name="Guo W."/>
            <person name="Chen H."/>
            <person name="Zhou L."/>
            <person name="Ni X."/>
            <person name="Tian J."/>
            <person name="Zhou Y."/>
            <person name="Sheng Y."/>
            <person name="Liu T."/>
            <person name="Pan Y."/>
            <person name="Xia L."/>
            <person name="Li J."/>
            <person name="Zhao F."/>
            <person name="Cao W."/>
        </authorList>
    </citation>
    <scope>NUCLEOTIDE SEQUENCE</scope>
    <source>
        <strain evidence="1">Hyas-2018</strain>
    </source>
</reference>
<keyword evidence="2" id="KW-1185">Reference proteome</keyword>
<comment type="caution">
    <text evidence="1">The sequence shown here is derived from an EMBL/GenBank/DDBJ whole genome shotgun (WGS) entry which is preliminary data.</text>
</comment>
<gene>
    <name evidence="1" type="ORF">HPB50_024825</name>
</gene>
<dbReference type="Proteomes" id="UP000821845">
    <property type="component" value="Chromosome 1"/>
</dbReference>
<proteinExistence type="predicted"/>